<feature type="region of interest" description="Disordered" evidence="7">
    <location>
        <begin position="143"/>
        <end position="166"/>
    </location>
</feature>
<dbReference type="GO" id="GO:0005634">
    <property type="term" value="C:nucleus"/>
    <property type="evidence" value="ECO:0007669"/>
    <property type="project" value="UniProtKB-SubCell"/>
</dbReference>
<evidence type="ECO:0000256" key="3">
    <source>
        <dbReference type="ARBA" id="ARBA00023155"/>
    </source>
</evidence>
<keyword evidence="4 5" id="KW-0539">Nucleus</keyword>
<feature type="domain" description="Homeobox" evidence="9">
    <location>
        <begin position="182"/>
        <end position="242"/>
    </location>
</feature>
<dbReference type="InterPro" id="IPR036236">
    <property type="entry name" value="Znf_C2H2_sf"/>
</dbReference>
<evidence type="ECO:0000313" key="10">
    <source>
        <dbReference type="EMBL" id="KRZ67366.1"/>
    </source>
</evidence>
<keyword evidence="8" id="KW-1133">Transmembrane helix</keyword>
<dbReference type="InterPro" id="IPR017970">
    <property type="entry name" value="Homeobox_CS"/>
</dbReference>
<dbReference type="Proteomes" id="UP000054843">
    <property type="component" value="Unassembled WGS sequence"/>
</dbReference>
<evidence type="ECO:0000256" key="5">
    <source>
        <dbReference type="PROSITE-ProRule" id="PRU00108"/>
    </source>
</evidence>
<dbReference type="PROSITE" id="PS50071">
    <property type="entry name" value="HOMEOBOX_2"/>
    <property type="match status" value="1"/>
</dbReference>
<dbReference type="OrthoDB" id="5943061at2759"/>
<dbReference type="SMART" id="SM00389">
    <property type="entry name" value="HOX"/>
    <property type="match status" value="1"/>
</dbReference>
<evidence type="ECO:0000256" key="4">
    <source>
        <dbReference type="ARBA" id="ARBA00023242"/>
    </source>
</evidence>
<dbReference type="EMBL" id="JYDO01000199">
    <property type="protein sequence ID" value="KRZ67366.1"/>
    <property type="molecule type" value="Genomic_DNA"/>
</dbReference>
<dbReference type="CDD" id="cd00086">
    <property type="entry name" value="homeodomain"/>
    <property type="match status" value="1"/>
</dbReference>
<proteinExistence type="predicted"/>
<accession>A0A0V1M6E1</accession>
<feature type="compositionally biased region" description="Polar residues" evidence="7">
    <location>
        <begin position="307"/>
        <end position="326"/>
    </location>
</feature>
<dbReference type="GO" id="GO:0000981">
    <property type="term" value="F:DNA-binding transcription factor activity, RNA polymerase II-specific"/>
    <property type="evidence" value="ECO:0007669"/>
    <property type="project" value="InterPro"/>
</dbReference>
<dbReference type="Pfam" id="PF00046">
    <property type="entry name" value="Homeodomain"/>
    <property type="match status" value="1"/>
</dbReference>
<dbReference type="SUPFAM" id="SSF57667">
    <property type="entry name" value="beta-beta-alpha zinc fingers"/>
    <property type="match status" value="1"/>
</dbReference>
<dbReference type="InterPro" id="IPR009057">
    <property type="entry name" value="Homeodomain-like_sf"/>
</dbReference>
<evidence type="ECO:0000256" key="2">
    <source>
        <dbReference type="ARBA" id="ARBA00023125"/>
    </source>
</evidence>
<dbReference type="PROSITE" id="PS00028">
    <property type="entry name" value="ZINC_FINGER_C2H2_1"/>
    <property type="match status" value="2"/>
</dbReference>
<feature type="compositionally biased region" description="Basic and acidic residues" evidence="7">
    <location>
        <begin position="143"/>
        <end position="154"/>
    </location>
</feature>
<dbReference type="InterPro" id="IPR013087">
    <property type="entry name" value="Znf_C2H2_type"/>
</dbReference>
<keyword evidence="2 5" id="KW-0238">DNA-binding</keyword>
<evidence type="ECO:0000256" key="1">
    <source>
        <dbReference type="ARBA" id="ARBA00004123"/>
    </source>
</evidence>
<reference evidence="10 11" key="1">
    <citation type="submission" date="2015-01" db="EMBL/GenBank/DDBJ databases">
        <title>Evolution of Trichinella species and genotypes.</title>
        <authorList>
            <person name="Korhonen P.K."/>
            <person name="Edoardo P."/>
            <person name="Giuseppe L.R."/>
            <person name="Gasser R.B."/>
        </authorList>
    </citation>
    <scope>NUCLEOTIDE SEQUENCE [LARGE SCALE GENOMIC DNA]</scope>
    <source>
        <strain evidence="10">ISS1980</strain>
    </source>
</reference>
<keyword evidence="8" id="KW-0812">Transmembrane</keyword>
<dbReference type="AlphaFoldDB" id="A0A0V1M6E1"/>
<dbReference type="SMART" id="SM00355">
    <property type="entry name" value="ZnF_C2H2"/>
    <property type="match status" value="2"/>
</dbReference>
<keyword evidence="11" id="KW-1185">Reference proteome</keyword>
<organism evidence="10 11">
    <name type="scientific">Trichinella papuae</name>
    <dbReference type="NCBI Taxonomy" id="268474"/>
    <lineage>
        <taxon>Eukaryota</taxon>
        <taxon>Metazoa</taxon>
        <taxon>Ecdysozoa</taxon>
        <taxon>Nematoda</taxon>
        <taxon>Enoplea</taxon>
        <taxon>Dorylaimia</taxon>
        <taxon>Trichinellida</taxon>
        <taxon>Trichinellidae</taxon>
        <taxon>Trichinella</taxon>
    </lineage>
</organism>
<evidence type="ECO:0000256" key="7">
    <source>
        <dbReference type="SAM" id="MobiDB-lite"/>
    </source>
</evidence>
<name>A0A0V1M6E1_9BILA</name>
<evidence type="ECO:0000256" key="6">
    <source>
        <dbReference type="RuleBase" id="RU000682"/>
    </source>
</evidence>
<dbReference type="InterPro" id="IPR001356">
    <property type="entry name" value="HD"/>
</dbReference>
<evidence type="ECO:0000259" key="9">
    <source>
        <dbReference type="PROSITE" id="PS50071"/>
    </source>
</evidence>
<dbReference type="GO" id="GO:0003677">
    <property type="term" value="F:DNA binding"/>
    <property type="evidence" value="ECO:0007669"/>
    <property type="project" value="UniProtKB-UniRule"/>
</dbReference>
<feature type="transmembrane region" description="Helical" evidence="8">
    <location>
        <begin position="41"/>
        <end position="60"/>
    </location>
</feature>
<feature type="region of interest" description="Disordered" evidence="7">
    <location>
        <begin position="82"/>
        <end position="104"/>
    </location>
</feature>
<sequence length="359" mass="41386">MKAEVWTFPDMSALVDQSGASVWNRGTGAAINQLPAPSASFPFTLMFLFFILALEGRYMAVSKSRMLNSFAESTVLLKNMSSTQSGCGASKQSTGTRNPPQTETNALTSGMYKCAFCNGSFQNKDSSRKHFFLRHLKELVDEQRKEESPKRDEYWNNQQQQQQPTLIQSEDEELGIYDALGRYRSFGRRRLSKDEANILEEYFECSVYLKKEDIPRLLTRCDLPYNMVRNWFNNTRQKVKHVLWKKAAGLDEVIRLYPKQQENYECIICHITFKRFLHLLMHLHAEKHKATYKSSLALSDKGKYTRTAPSQSDEQGCSKLNNSPTSESKETGEDTLSVESSNKYCPLPNFVQMKWRMYN</sequence>
<gene>
    <name evidence="10" type="primary">Zfhx4</name>
    <name evidence="10" type="ORF">T10_9524</name>
</gene>
<feature type="region of interest" description="Disordered" evidence="7">
    <location>
        <begin position="303"/>
        <end position="340"/>
    </location>
</feature>
<keyword evidence="8" id="KW-0472">Membrane</keyword>
<dbReference type="STRING" id="268474.A0A0V1M6E1"/>
<dbReference type="Gene3D" id="1.10.10.60">
    <property type="entry name" value="Homeodomain-like"/>
    <property type="match status" value="1"/>
</dbReference>
<protein>
    <submittedName>
        <fullName evidence="10">Zinc finger homeobox protein 4</fullName>
    </submittedName>
</protein>
<feature type="DNA-binding region" description="Homeobox" evidence="5">
    <location>
        <begin position="184"/>
        <end position="243"/>
    </location>
</feature>
<dbReference type="SUPFAM" id="SSF46689">
    <property type="entry name" value="Homeodomain-like"/>
    <property type="match status" value="1"/>
</dbReference>
<comment type="caution">
    <text evidence="10">The sequence shown here is derived from an EMBL/GenBank/DDBJ whole genome shotgun (WGS) entry which is preliminary data.</text>
</comment>
<comment type="subcellular location">
    <subcellularLocation>
        <location evidence="1 5 6">Nucleus</location>
    </subcellularLocation>
</comment>
<dbReference type="PROSITE" id="PS00027">
    <property type="entry name" value="HOMEOBOX_1"/>
    <property type="match status" value="1"/>
</dbReference>
<evidence type="ECO:0000256" key="8">
    <source>
        <dbReference type="SAM" id="Phobius"/>
    </source>
</evidence>
<evidence type="ECO:0000313" key="11">
    <source>
        <dbReference type="Proteomes" id="UP000054843"/>
    </source>
</evidence>
<keyword evidence="3 5" id="KW-0371">Homeobox</keyword>